<accession>A0A1X7VCH5</accession>
<protein>
    <submittedName>
        <fullName evidence="1">Uncharacterized protein</fullName>
    </submittedName>
</protein>
<dbReference type="InParanoid" id="A0A1X7VCH5"/>
<name>A0A1X7VCH5_AMPQE</name>
<reference evidence="1" key="1">
    <citation type="submission" date="2017-05" db="UniProtKB">
        <authorList>
            <consortium name="EnsemblMetazoa"/>
        </authorList>
    </citation>
    <scope>IDENTIFICATION</scope>
</reference>
<proteinExistence type="predicted"/>
<dbReference type="EnsemblMetazoa" id="Aqu2.1.38000_001">
    <property type="protein sequence ID" value="Aqu2.1.38000_001"/>
    <property type="gene ID" value="Aqu2.1.38000"/>
</dbReference>
<sequence>CYMKTDLTTTIIIRNIMQNDRLIPSHASAMTKFYFANFLFLCYPGFMKYSTSL</sequence>
<organism evidence="1">
    <name type="scientific">Amphimedon queenslandica</name>
    <name type="common">Sponge</name>
    <dbReference type="NCBI Taxonomy" id="400682"/>
    <lineage>
        <taxon>Eukaryota</taxon>
        <taxon>Metazoa</taxon>
        <taxon>Porifera</taxon>
        <taxon>Demospongiae</taxon>
        <taxon>Heteroscleromorpha</taxon>
        <taxon>Haplosclerida</taxon>
        <taxon>Niphatidae</taxon>
        <taxon>Amphimedon</taxon>
    </lineage>
</organism>
<dbReference type="AlphaFoldDB" id="A0A1X7VCH5"/>
<evidence type="ECO:0000313" key="1">
    <source>
        <dbReference type="EnsemblMetazoa" id="Aqu2.1.38000_001"/>
    </source>
</evidence>